<organism evidence="2 3">
    <name type="scientific">Vibrio phage 1.249.A._10N.261.55.B9</name>
    <dbReference type="NCBI Taxonomy" id="1881268"/>
    <lineage>
        <taxon>Viruses</taxon>
        <taxon>Varidnaviria</taxon>
        <taxon>Abadenavirae</taxon>
        <taxon>Produgelaviricota</taxon>
        <taxon>Belvinaviricetes</taxon>
        <taxon>Vinavirales</taxon>
        <taxon>Autolykiviridae</taxon>
        <taxon>Livvievirus</taxon>
        <taxon>Livvievirus viph1249a</taxon>
    </lineage>
</organism>
<reference evidence="2 3" key="1">
    <citation type="submission" date="2017-11" db="EMBL/GenBank/DDBJ databases">
        <title>A major lineage of nontailed dsDNA viruses as unrecognized killers of marine bacteria.</title>
        <authorList>
            <person name="Kauffman K.M."/>
            <person name="Hussain F.A."/>
            <person name="Yang J."/>
            <person name="Arevalo P."/>
            <person name="Brown J.M."/>
            <person name="Chang W.K."/>
            <person name="VanInsberghe D."/>
            <person name="Elsherbini J."/>
            <person name="Cutler M.B."/>
            <person name="Kelly L."/>
            <person name="Polz M.F."/>
        </authorList>
    </citation>
    <scope>NUCLEOTIDE SEQUENCE [LARGE SCALE GENOMIC DNA]</scope>
</reference>
<feature type="domain" description="Helicase HerA central" evidence="1">
    <location>
        <begin position="3"/>
        <end position="40"/>
    </location>
</feature>
<dbReference type="GO" id="GO:0016787">
    <property type="term" value="F:hydrolase activity"/>
    <property type="evidence" value="ECO:0007669"/>
    <property type="project" value="UniProtKB-KW"/>
</dbReference>
<dbReference type="InterPro" id="IPR002789">
    <property type="entry name" value="HerA_central"/>
</dbReference>
<dbReference type="EMBL" id="MG592615">
    <property type="protein sequence ID" value="AUR98302.1"/>
    <property type="molecule type" value="Genomic_DNA"/>
</dbReference>
<sequence length="166" mass="18799">MAHSLILGMTESGKTTLAKRLAANYKARGIGVLVLDPLGDPEWNADFQTSDVDQFLEVFWNSRRCAVFIDEAGEAVGQFDKVMHRTATKGRHWGHSCHYLSQRGAQIARTVRDQCSHLFLFTTALDDSKIHANEWNKPDLRTANTLPQGHYFHATRFGDLDRGQLW</sequence>
<evidence type="ECO:0000259" key="1">
    <source>
        <dbReference type="Pfam" id="PF01935"/>
    </source>
</evidence>
<proteinExistence type="predicted"/>
<protein>
    <submittedName>
        <fullName evidence="2">P-loop containing nucleoside triphosphate hydrolase</fullName>
    </submittedName>
</protein>
<dbReference type="InterPro" id="IPR027417">
    <property type="entry name" value="P-loop_NTPase"/>
</dbReference>
<gene>
    <name evidence="2" type="ORF">NVP1249A_08</name>
</gene>
<dbReference type="CDD" id="cd01127">
    <property type="entry name" value="TrwB_TraG_TraD_VirD4"/>
    <property type="match status" value="1"/>
</dbReference>
<keyword evidence="2" id="KW-0378">Hydrolase</keyword>
<evidence type="ECO:0000313" key="3">
    <source>
        <dbReference type="Proteomes" id="UP000275031"/>
    </source>
</evidence>
<name>A0A2I7RXB7_9VIRU</name>
<dbReference type="Gene3D" id="3.40.50.300">
    <property type="entry name" value="P-loop containing nucleotide triphosphate hydrolases"/>
    <property type="match status" value="1"/>
</dbReference>
<dbReference type="Pfam" id="PF01935">
    <property type="entry name" value="DUF87"/>
    <property type="match status" value="1"/>
</dbReference>
<dbReference type="SUPFAM" id="SSF52540">
    <property type="entry name" value="P-loop containing nucleoside triphosphate hydrolases"/>
    <property type="match status" value="1"/>
</dbReference>
<accession>A0A2I7RXB7</accession>
<dbReference type="Proteomes" id="UP000275031">
    <property type="component" value="Segment"/>
</dbReference>
<keyword evidence="3" id="KW-1185">Reference proteome</keyword>
<evidence type="ECO:0000313" key="2">
    <source>
        <dbReference type="EMBL" id="AUR98302.1"/>
    </source>
</evidence>